<keyword evidence="1" id="KW-0812">Transmembrane</keyword>
<feature type="transmembrane region" description="Helical" evidence="1">
    <location>
        <begin position="206"/>
        <end position="226"/>
    </location>
</feature>
<keyword evidence="1" id="KW-1133">Transmembrane helix</keyword>
<organism evidence="2 3">
    <name type="scientific">Desulfurococcus amylolyticus (strain DSM 18924 / JCM 16383 / VKM B-2413 / 1221n)</name>
    <name type="common">Desulfurococcus kamchatkensis</name>
    <dbReference type="NCBI Taxonomy" id="490899"/>
    <lineage>
        <taxon>Archaea</taxon>
        <taxon>Thermoproteota</taxon>
        <taxon>Thermoprotei</taxon>
        <taxon>Desulfurococcales</taxon>
        <taxon>Desulfurococcaceae</taxon>
        <taxon>Desulfurococcus</taxon>
    </lineage>
</organism>
<feature type="transmembrane region" description="Helical" evidence="1">
    <location>
        <begin position="266"/>
        <end position="287"/>
    </location>
</feature>
<feature type="transmembrane region" description="Helical" evidence="1">
    <location>
        <begin position="455"/>
        <end position="473"/>
    </location>
</feature>
<dbReference type="eggNOG" id="arCOG01815">
    <property type="taxonomic scope" value="Archaea"/>
</dbReference>
<gene>
    <name evidence="2" type="ordered locus">DKAM_0697</name>
</gene>
<dbReference type="Proteomes" id="UP000006903">
    <property type="component" value="Chromosome"/>
</dbReference>
<feature type="transmembrane region" description="Helical" evidence="1">
    <location>
        <begin position="62"/>
        <end position="80"/>
    </location>
</feature>
<dbReference type="STRING" id="490899.DKAM_0697"/>
<evidence type="ECO:0000256" key="1">
    <source>
        <dbReference type="SAM" id="Phobius"/>
    </source>
</evidence>
<dbReference type="KEGG" id="dka:DKAM_0697"/>
<evidence type="ECO:0000313" key="2">
    <source>
        <dbReference type="EMBL" id="ACL11023.1"/>
    </source>
</evidence>
<sequence length="474" mass="52662">MKRMLGRLIDKVVDYYRGWTVFLDEGLEEYLEAPWKLKSAIAVTLEGILVILLTSASQSPGTLILTVVPLLIIIAWLPVLDKLAEAREIHGLVDKELAFFIVMASATCRTGLEPLELLRYVSESRVFKGFRVIGEKFTCLEKIIGVGDALRIVSSVLKGMARTFFIEYSSALSTGTVIEYLMRSAGEAVKDAWSGLSRIVEKRSELGVLIAVVASVMPALTIGFTILMDVYILYYTLIPILILGVVGSTIIPNYPLPFKVLIEKSVGKVLSLMYIVGVVLLTCPLTYMVLTDSMMEKTILLYLGAASMILGTPGFTLILRALFKTFELRNVLEDVSVNVRTYRSLIFVDDELLSHLGSKPIRTWLIDYVYETLRFHRSLGEVEPDVYTLFTVFTNDLLRTLRSYLAGLTIMITAILSTPFLIKTLLTIAPFTSITLQVAYSSILATGFISSKLMLGRNISTLIPGLLVFIYGLL</sequence>
<feature type="transmembrane region" description="Helical" evidence="1">
    <location>
        <begin position="404"/>
        <end position="422"/>
    </location>
</feature>
<accession>B8D4J2</accession>
<reference evidence="2 3" key="1">
    <citation type="journal article" date="2009" name="J. Bacteriol.">
        <title>Complete genome sequence of the anaerobic, protein-degrading hyperthermophilic crenarchaeon Desulfurococcus kamchatkensis.</title>
        <authorList>
            <person name="Ravin N.V."/>
            <person name="Mardanov A.V."/>
            <person name="Beletsky A.V."/>
            <person name="Kublanov I.V."/>
            <person name="Kolganova T.V."/>
            <person name="Lebedinsky A.V."/>
            <person name="Chernyh N.A."/>
            <person name="Bonch-Osmolovskaya E.A."/>
            <person name="Skryabin K.G."/>
        </authorList>
    </citation>
    <scope>NUCLEOTIDE SEQUENCE [LARGE SCALE GENOMIC DNA]</scope>
    <source>
        <strain evidence="3">DSM 18924 / JCM 16383 / VKM B-2413 / 1221n</strain>
    </source>
</reference>
<protein>
    <submittedName>
        <fullName evidence="2">Uncharacterized protein</fullName>
    </submittedName>
</protein>
<proteinExistence type="predicted"/>
<dbReference type="AlphaFoldDB" id="B8D4J2"/>
<name>B8D4J2_DESA1</name>
<feature type="transmembrane region" description="Helical" evidence="1">
    <location>
        <begin position="232"/>
        <end position="254"/>
    </location>
</feature>
<evidence type="ECO:0000313" key="3">
    <source>
        <dbReference type="Proteomes" id="UP000006903"/>
    </source>
</evidence>
<dbReference type="EMBL" id="CP001140">
    <property type="protein sequence ID" value="ACL11023.1"/>
    <property type="molecule type" value="Genomic_DNA"/>
</dbReference>
<dbReference type="HOGENOM" id="CLU_576982_0_0_2"/>
<feature type="transmembrane region" description="Helical" evidence="1">
    <location>
        <begin position="428"/>
        <end position="448"/>
    </location>
</feature>
<feature type="transmembrane region" description="Helical" evidence="1">
    <location>
        <begin position="299"/>
        <end position="323"/>
    </location>
</feature>
<keyword evidence="1" id="KW-0472">Membrane</keyword>
<feature type="transmembrane region" description="Helical" evidence="1">
    <location>
        <begin position="37"/>
        <end position="56"/>
    </location>
</feature>